<protein>
    <recommendedName>
        <fullName evidence="1">UspA domain-containing protein</fullName>
    </recommendedName>
</protein>
<dbReference type="SUPFAM" id="SSF52402">
    <property type="entry name" value="Adenine nucleotide alpha hydrolases-like"/>
    <property type="match status" value="1"/>
</dbReference>
<evidence type="ECO:0000313" key="2">
    <source>
        <dbReference type="EMBL" id="GLW59607.1"/>
    </source>
</evidence>
<gene>
    <name evidence="2" type="ORF">Kpho01_76170</name>
</gene>
<feature type="domain" description="UspA" evidence="1">
    <location>
        <begin position="34"/>
        <end position="69"/>
    </location>
</feature>
<dbReference type="InterPro" id="IPR014729">
    <property type="entry name" value="Rossmann-like_a/b/a_fold"/>
</dbReference>
<organism evidence="2 3">
    <name type="scientific">Kitasatospora phosalacinea</name>
    <dbReference type="NCBI Taxonomy" id="2065"/>
    <lineage>
        <taxon>Bacteria</taxon>
        <taxon>Bacillati</taxon>
        <taxon>Actinomycetota</taxon>
        <taxon>Actinomycetes</taxon>
        <taxon>Kitasatosporales</taxon>
        <taxon>Streptomycetaceae</taxon>
        <taxon>Kitasatospora</taxon>
    </lineage>
</organism>
<comment type="caution">
    <text evidence="2">The sequence shown here is derived from an EMBL/GenBank/DDBJ whole genome shotgun (WGS) entry which is preliminary data.</text>
</comment>
<dbReference type="Gene3D" id="3.40.50.620">
    <property type="entry name" value="HUPs"/>
    <property type="match status" value="1"/>
</dbReference>
<dbReference type="InterPro" id="IPR006016">
    <property type="entry name" value="UspA"/>
</dbReference>
<dbReference type="Proteomes" id="UP001165143">
    <property type="component" value="Unassembled WGS sequence"/>
</dbReference>
<proteinExistence type="predicted"/>
<dbReference type="AlphaFoldDB" id="A0A9W6UTZ2"/>
<dbReference type="RefSeq" id="WP_435302924.1">
    <property type="nucleotide sequence ID" value="NZ_BSRX01000103.1"/>
</dbReference>
<dbReference type="Pfam" id="PF00582">
    <property type="entry name" value="Usp"/>
    <property type="match status" value="1"/>
</dbReference>
<reference evidence="2" key="1">
    <citation type="submission" date="2023-02" db="EMBL/GenBank/DDBJ databases">
        <title>Kitasatospora phosalacinea NBRC 14362.</title>
        <authorList>
            <person name="Ichikawa N."/>
            <person name="Sato H."/>
            <person name="Tonouchi N."/>
        </authorList>
    </citation>
    <scope>NUCLEOTIDE SEQUENCE</scope>
    <source>
        <strain evidence="2">NBRC 14362</strain>
    </source>
</reference>
<evidence type="ECO:0000313" key="3">
    <source>
        <dbReference type="Proteomes" id="UP001165143"/>
    </source>
</evidence>
<sequence>MPASRASAGQRGPARPCAALCAVGNGYLATRGAAPEAVVVGRRGGLTGLRLGSVPHGLIRGAPCPVVTVGAGPGADEPLNRER</sequence>
<name>A0A9W6UTZ2_9ACTN</name>
<evidence type="ECO:0000259" key="1">
    <source>
        <dbReference type="Pfam" id="PF00582"/>
    </source>
</evidence>
<dbReference type="EMBL" id="BSRX01000103">
    <property type="protein sequence ID" value="GLW59607.1"/>
    <property type="molecule type" value="Genomic_DNA"/>
</dbReference>
<accession>A0A9W6UTZ2</accession>